<dbReference type="Gene3D" id="1.10.287.110">
    <property type="entry name" value="DnaJ domain"/>
    <property type="match status" value="1"/>
</dbReference>
<dbReference type="PANTHER" id="PTHR44145">
    <property type="entry name" value="DNAJ HOMOLOG SUBFAMILY A MEMBER 3, MITOCHONDRIAL"/>
    <property type="match status" value="1"/>
</dbReference>
<feature type="compositionally biased region" description="Polar residues" evidence="4">
    <location>
        <begin position="127"/>
        <end position="139"/>
    </location>
</feature>
<dbReference type="PANTHER" id="PTHR44145:SF3">
    <property type="entry name" value="DNAJ HOMOLOG SUBFAMILY A MEMBER 3, MITOCHONDRIAL"/>
    <property type="match status" value="1"/>
</dbReference>
<dbReference type="Pfam" id="PF00226">
    <property type="entry name" value="DnaJ"/>
    <property type="match status" value="1"/>
</dbReference>
<evidence type="ECO:0000256" key="3">
    <source>
        <dbReference type="ARBA" id="ARBA00023186"/>
    </source>
</evidence>
<dbReference type="PRINTS" id="PR00625">
    <property type="entry name" value="JDOMAIN"/>
</dbReference>
<gene>
    <name evidence="6" type="ORF">PGLA_04350</name>
</gene>
<protein>
    <recommendedName>
        <fullName evidence="5">J domain-containing protein</fullName>
    </recommendedName>
</protein>
<dbReference type="OrthoDB" id="9779889at2"/>
<evidence type="ECO:0000313" key="6">
    <source>
        <dbReference type="EMBL" id="OAB45488.1"/>
    </source>
</evidence>
<evidence type="ECO:0000256" key="2">
    <source>
        <dbReference type="ARBA" id="ARBA00023016"/>
    </source>
</evidence>
<dbReference type="InterPro" id="IPR051938">
    <property type="entry name" value="Apopto_cytoskel_mod"/>
</dbReference>
<proteinExistence type="predicted"/>
<sequence length="150" mass="17209">MTNYYQILGVGRDAQSAEIKQSYRQLAKRYHPDANQGSEAAAERFKQIHEAYEVLSKATSRQAYDEKLASTNHNKQAHQQRQNVQNEASNRSKTNPTAFNAEQMRNQFDQFFGYQDKSKDASSQSKEGQNAKNPLNTSAMFDRYFGTKKK</sequence>
<keyword evidence="3" id="KW-0143">Chaperone</keyword>
<dbReference type="CDD" id="cd06257">
    <property type="entry name" value="DnaJ"/>
    <property type="match status" value="1"/>
</dbReference>
<keyword evidence="1" id="KW-0235">DNA replication</keyword>
<evidence type="ECO:0000313" key="7">
    <source>
        <dbReference type="Proteomes" id="UP000076967"/>
    </source>
</evidence>
<name>A0A162KET9_9BACL</name>
<evidence type="ECO:0000256" key="1">
    <source>
        <dbReference type="ARBA" id="ARBA00022705"/>
    </source>
</evidence>
<dbReference type="GO" id="GO:0006260">
    <property type="term" value="P:DNA replication"/>
    <property type="evidence" value="ECO:0007669"/>
    <property type="project" value="UniProtKB-KW"/>
</dbReference>
<dbReference type="InterPro" id="IPR001623">
    <property type="entry name" value="DnaJ_domain"/>
</dbReference>
<dbReference type="SUPFAM" id="SSF46565">
    <property type="entry name" value="Chaperone J-domain"/>
    <property type="match status" value="1"/>
</dbReference>
<accession>A0A162KET9</accession>
<dbReference type="STRING" id="494026.PGLA_04350"/>
<evidence type="ECO:0000256" key="4">
    <source>
        <dbReference type="SAM" id="MobiDB-lite"/>
    </source>
</evidence>
<dbReference type="SMART" id="SM00271">
    <property type="entry name" value="DnaJ"/>
    <property type="match status" value="1"/>
</dbReference>
<dbReference type="PROSITE" id="PS50076">
    <property type="entry name" value="DNAJ_2"/>
    <property type="match status" value="1"/>
</dbReference>
<dbReference type="RefSeq" id="WP_068529227.1">
    <property type="nucleotide sequence ID" value="NZ_LVJH01000003.1"/>
</dbReference>
<feature type="region of interest" description="Disordered" evidence="4">
    <location>
        <begin position="64"/>
        <end position="150"/>
    </location>
</feature>
<comment type="caution">
    <text evidence="6">The sequence shown here is derived from an EMBL/GenBank/DDBJ whole genome shotgun (WGS) entry which is preliminary data.</text>
</comment>
<dbReference type="Proteomes" id="UP000076967">
    <property type="component" value="Unassembled WGS sequence"/>
</dbReference>
<dbReference type="InterPro" id="IPR036869">
    <property type="entry name" value="J_dom_sf"/>
</dbReference>
<reference evidence="6 7" key="1">
    <citation type="submission" date="2016-03" db="EMBL/GenBank/DDBJ databases">
        <title>Draft genome sequence of Paenibacillus glacialis DSM 22343.</title>
        <authorList>
            <person name="Shin S.-K."/>
            <person name="Yi H."/>
        </authorList>
    </citation>
    <scope>NUCLEOTIDE SEQUENCE [LARGE SCALE GENOMIC DNA]</scope>
    <source>
        <strain evidence="6 7">DSM 22343</strain>
    </source>
</reference>
<feature type="domain" description="J" evidence="5">
    <location>
        <begin position="3"/>
        <end position="68"/>
    </location>
</feature>
<keyword evidence="7" id="KW-1185">Reference proteome</keyword>
<feature type="compositionally biased region" description="Polar residues" evidence="4">
    <location>
        <begin position="69"/>
        <end position="109"/>
    </location>
</feature>
<dbReference type="AlphaFoldDB" id="A0A162KET9"/>
<dbReference type="EMBL" id="LVJH01000003">
    <property type="protein sequence ID" value="OAB45488.1"/>
    <property type="molecule type" value="Genomic_DNA"/>
</dbReference>
<organism evidence="6 7">
    <name type="scientific">Paenibacillus glacialis</name>
    <dbReference type="NCBI Taxonomy" id="494026"/>
    <lineage>
        <taxon>Bacteria</taxon>
        <taxon>Bacillati</taxon>
        <taxon>Bacillota</taxon>
        <taxon>Bacilli</taxon>
        <taxon>Bacillales</taxon>
        <taxon>Paenibacillaceae</taxon>
        <taxon>Paenibacillus</taxon>
    </lineage>
</organism>
<evidence type="ECO:0000259" key="5">
    <source>
        <dbReference type="PROSITE" id="PS50076"/>
    </source>
</evidence>
<keyword evidence="2" id="KW-0346">Stress response</keyword>